<proteinExistence type="predicted"/>
<organism evidence="3 4">
    <name type="scientific">Salinibacterium xinjiangense</name>
    <dbReference type="NCBI Taxonomy" id="386302"/>
    <lineage>
        <taxon>Bacteria</taxon>
        <taxon>Bacillati</taxon>
        <taxon>Actinomycetota</taxon>
        <taxon>Actinomycetes</taxon>
        <taxon>Micrococcales</taxon>
        <taxon>Microbacteriaceae</taxon>
        <taxon>Salinibacterium</taxon>
    </lineage>
</organism>
<evidence type="ECO:0000256" key="1">
    <source>
        <dbReference type="SAM" id="MobiDB-lite"/>
    </source>
</evidence>
<feature type="region of interest" description="Disordered" evidence="1">
    <location>
        <begin position="1"/>
        <end position="25"/>
    </location>
</feature>
<evidence type="ECO:0000256" key="2">
    <source>
        <dbReference type="SAM" id="Phobius"/>
    </source>
</evidence>
<accession>A0A2C8Y9X4</accession>
<gene>
    <name evidence="3" type="ORF">SAMN06296378_0189</name>
</gene>
<feature type="transmembrane region" description="Helical" evidence="2">
    <location>
        <begin position="33"/>
        <end position="57"/>
    </location>
</feature>
<name>A0A2C8Y9X4_9MICO</name>
<protein>
    <submittedName>
        <fullName evidence="3">Uncharacterized protein</fullName>
    </submittedName>
</protein>
<reference evidence="3 4" key="1">
    <citation type="submission" date="2017-09" db="EMBL/GenBank/DDBJ databases">
        <authorList>
            <person name="Ehlers B."/>
            <person name="Leendertz F.H."/>
        </authorList>
    </citation>
    <scope>NUCLEOTIDE SEQUENCE [LARGE SCALE GENOMIC DNA]</scope>
    <source>
        <strain evidence="3 4">CGMCC 1.05381</strain>
    </source>
</reference>
<evidence type="ECO:0000313" key="3">
    <source>
        <dbReference type="EMBL" id="SOE46998.1"/>
    </source>
</evidence>
<keyword evidence="4" id="KW-1185">Reference proteome</keyword>
<dbReference type="RefSeq" id="WP_097059379.1">
    <property type="nucleotide sequence ID" value="NZ_BMLC01000002.1"/>
</dbReference>
<dbReference type="Proteomes" id="UP000219440">
    <property type="component" value="Unassembled WGS sequence"/>
</dbReference>
<sequence length="59" mass="6161">MSSTVQDRAFLADVHADPEDSDEAEGNRRAQGWLIAIGASVLLWAGIIVAIVGIVGLGQ</sequence>
<dbReference type="AlphaFoldDB" id="A0A2C8Y9X4"/>
<keyword evidence="2" id="KW-1133">Transmembrane helix</keyword>
<keyword evidence="2" id="KW-0472">Membrane</keyword>
<evidence type="ECO:0000313" key="4">
    <source>
        <dbReference type="Proteomes" id="UP000219440"/>
    </source>
</evidence>
<keyword evidence="2" id="KW-0812">Transmembrane</keyword>
<dbReference type="EMBL" id="OCST01000001">
    <property type="protein sequence ID" value="SOE46998.1"/>
    <property type="molecule type" value="Genomic_DNA"/>
</dbReference>